<evidence type="ECO:0008006" key="4">
    <source>
        <dbReference type="Google" id="ProtNLM"/>
    </source>
</evidence>
<evidence type="ECO:0000313" key="3">
    <source>
        <dbReference type="Proteomes" id="UP000199735"/>
    </source>
</evidence>
<keyword evidence="1" id="KW-0812">Transmembrane</keyword>
<proteinExistence type="predicted"/>
<dbReference type="Proteomes" id="UP000199735">
    <property type="component" value="Unassembled WGS sequence"/>
</dbReference>
<evidence type="ECO:0000256" key="1">
    <source>
        <dbReference type="SAM" id="Phobius"/>
    </source>
</evidence>
<feature type="transmembrane region" description="Helical" evidence="1">
    <location>
        <begin position="31"/>
        <end position="50"/>
    </location>
</feature>
<keyword evidence="1" id="KW-0472">Membrane</keyword>
<comment type="caution">
    <text evidence="2">The sequence shown here is derived from an EMBL/GenBank/DDBJ whole genome shotgun (WGS) entry which is preliminary data.</text>
</comment>
<protein>
    <recommendedName>
        <fullName evidence="4">Exosortase</fullName>
    </recommendedName>
</protein>
<accession>A0AAX2EIM6</accession>
<reference evidence="2 3" key="1">
    <citation type="submission" date="2016-10" db="EMBL/GenBank/DDBJ databases">
        <authorList>
            <person name="Varghese N."/>
            <person name="Submissions S."/>
        </authorList>
    </citation>
    <scope>NUCLEOTIDE SEQUENCE [LARGE SCALE GENOMIC DNA]</scope>
    <source>
        <strain evidence="2 3">DSM 21619</strain>
    </source>
</reference>
<keyword evidence="1" id="KW-1133">Transmembrane helix</keyword>
<feature type="transmembrane region" description="Helical" evidence="1">
    <location>
        <begin position="7"/>
        <end position="25"/>
    </location>
</feature>
<gene>
    <name evidence="2" type="ORF">SAMN04489762_3010</name>
</gene>
<evidence type="ECO:0000313" key="2">
    <source>
        <dbReference type="EMBL" id="SEN89281.1"/>
    </source>
</evidence>
<dbReference type="AlphaFoldDB" id="A0AAX2EIM6"/>
<sequence length="58" mass="6580">MRLLKITLFLLSLLGIAISLYTLLIDSTRPNIYLISPIIGLILIIIIVIISKTRKKME</sequence>
<name>A0AAX2EIM6_9BACI</name>
<dbReference type="EMBL" id="FOCD01000004">
    <property type="protein sequence ID" value="SEN89281.1"/>
    <property type="molecule type" value="Genomic_DNA"/>
</dbReference>
<organism evidence="2 3">
    <name type="scientific">Terribacillus saccharophilus</name>
    <dbReference type="NCBI Taxonomy" id="361277"/>
    <lineage>
        <taxon>Bacteria</taxon>
        <taxon>Bacillati</taxon>
        <taxon>Bacillota</taxon>
        <taxon>Bacilli</taxon>
        <taxon>Bacillales</taxon>
        <taxon>Bacillaceae</taxon>
        <taxon>Terribacillus</taxon>
    </lineage>
</organism>